<dbReference type="AlphaFoldDB" id="M4CUR1"/>
<dbReference type="STRING" id="51351.M4CUR1"/>
<protein>
    <submittedName>
        <fullName evidence="1">Uncharacterized protein</fullName>
    </submittedName>
</protein>
<dbReference type="EnsemblPlants" id="Bra007956.1">
    <property type="protein sequence ID" value="Bra007956.1-P"/>
    <property type="gene ID" value="Bra007956"/>
</dbReference>
<reference evidence="1" key="3">
    <citation type="submission" date="2023-03" db="UniProtKB">
        <authorList>
            <consortium name="EnsemblPlants"/>
        </authorList>
    </citation>
    <scope>IDENTIFICATION</scope>
    <source>
        <strain evidence="1">cv. Chiifu-401-42</strain>
    </source>
</reference>
<keyword evidence="2" id="KW-1185">Reference proteome</keyword>
<dbReference type="SMR" id="M4CUR1"/>
<reference evidence="1 2" key="1">
    <citation type="journal article" date="2011" name="Nat. Genet.">
        <title>The genome of the mesopolyploid crop species Brassica rapa.</title>
        <authorList>
            <consortium name="Brassica rapa Genome Sequencing Project Consortium"/>
            <person name="Wang X."/>
            <person name="Wang H."/>
            <person name="Wang J."/>
            <person name="Sun R."/>
            <person name="Wu J."/>
            <person name="Liu S."/>
            <person name="Bai Y."/>
            <person name="Mun J.H."/>
            <person name="Bancroft I."/>
            <person name="Cheng F."/>
            <person name="Huang S."/>
            <person name="Li X."/>
            <person name="Hua W."/>
            <person name="Wang J."/>
            <person name="Wang X."/>
            <person name="Freeling M."/>
            <person name="Pires J.C."/>
            <person name="Paterson A.H."/>
            <person name="Chalhoub B."/>
            <person name="Wang B."/>
            <person name="Hayward A."/>
            <person name="Sharpe A.G."/>
            <person name="Park B.S."/>
            <person name="Weisshaar B."/>
            <person name="Liu B."/>
            <person name="Li B."/>
            <person name="Liu B."/>
            <person name="Tong C."/>
            <person name="Song C."/>
            <person name="Duran C."/>
            <person name="Peng C."/>
            <person name="Geng C."/>
            <person name="Koh C."/>
            <person name="Lin C."/>
            <person name="Edwards D."/>
            <person name="Mu D."/>
            <person name="Shen D."/>
            <person name="Soumpourou E."/>
            <person name="Li F."/>
            <person name="Fraser F."/>
            <person name="Conant G."/>
            <person name="Lassalle G."/>
            <person name="King G.J."/>
            <person name="Bonnema G."/>
            <person name="Tang H."/>
            <person name="Wang H."/>
            <person name="Belcram H."/>
            <person name="Zhou H."/>
            <person name="Hirakawa H."/>
            <person name="Abe H."/>
            <person name="Guo H."/>
            <person name="Wang H."/>
            <person name="Jin H."/>
            <person name="Parkin I.A."/>
            <person name="Batley J."/>
            <person name="Kim J.S."/>
            <person name="Just J."/>
            <person name="Li J."/>
            <person name="Xu J."/>
            <person name="Deng J."/>
            <person name="Kim J.A."/>
            <person name="Li J."/>
            <person name="Yu J."/>
            <person name="Meng J."/>
            <person name="Wang J."/>
            <person name="Min J."/>
            <person name="Poulain J."/>
            <person name="Wang J."/>
            <person name="Hatakeyama K."/>
            <person name="Wu K."/>
            <person name="Wang L."/>
            <person name="Fang L."/>
            <person name="Trick M."/>
            <person name="Links M.G."/>
            <person name="Zhao M."/>
            <person name="Jin M."/>
            <person name="Ramchiary N."/>
            <person name="Drou N."/>
            <person name="Berkman P.J."/>
            <person name="Cai Q."/>
            <person name="Huang Q."/>
            <person name="Li R."/>
            <person name="Tabata S."/>
            <person name="Cheng S."/>
            <person name="Zhang S."/>
            <person name="Zhang S."/>
            <person name="Huang S."/>
            <person name="Sato S."/>
            <person name="Sun S."/>
            <person name="Kwon S.J."/>
            <person name="Choi S.R."/>
            <person name="Lee T.H."/>
            <person name="Fan W."/>
            <person name="Zhao X."/>
            <person name="Tan X."/>
            <person name="Xu X."/>
            <person name="Wang Y."/>
            <person name="Qiu Y."/>
            <person name="Yin Y."/>
            <person name="Li Y."/>
            <person name="Du Y."/>
            <person name="Liao Y."/>
            <person name="Lim Y."/>
            <person name="Narusaka Y."/>
            <person name="Wang Y."/>
            <person name="Wang Z."/>
            <person name="Li Z."/>
            <person name="Wang Z."/>
            <person name="Xiong Z."/>
            <person name="Zhang Z."/>
        </authorList>
    </citation>
    <scope>NUCLEOTIDE SEQUENCE [LARGE SCALE GENOMIC DNA]</scope>
    <source>
        <strain evidence="1 2">cv. Chiifu-401-42</strain>
    </source>
</reference>
<name>M4CUR1_BRACM</name>
<organism evidence="1 2">
    <name type="scientific">Brassica campestris</name>
    <name type="common">Field mustard</name>
    <dbReference type="NCBI Taxonomy" id="3711"/>
    <lineage>
        <taxon>Eukaryota</taxon>
        <taxon>Viridiplantae</taxon>
        <taxon>Streptophyta</taxon>
        <taxon>Embryophyta</taxon>
        <taxon>Tracheophyta</taxon>
        <taxon>Spermatophyta</taxon>
        <taxon>Magnoliopsida</taxon>
        <taxon>eudicotyledons</taxon>
        <taxon>Gunneridae</taxon>
        <taxon>Pentapetalae</taxon>
        <taxon>rosids</taxon>
        <taxon>malvids</taxon>
        <taxon>Brassicales</taxon>
        <taxon>Brassicaceae</taxon>
        <taxon>Brassiceae</taxon>
        <taxon>Brassica</taxon>
    </lineage>
</organism>
<evidence type="ECO:0000313" key="1">
    <source>
        <dbReference type="EnsemblPlants" id="Bra007956.1-P"/>
    </source>
</evidence>
<dbReference type="Proteomes" id="UP000011750">
    <property type="component" value="Chromosome A02"/>
</dbReference>
<dbReference type="InParanoid" id="M4CUR1"/>
<proteinExistence type="predicted"/>
<accession>M4CUR1</accession>
<dbReference type="HOGENOM" id="CLU_2797520_0_0_1"/>
<dbReference type="eggNOG" id="KOG0167">
    <property type="taxonomic scope" value="Eukaryota"/>
</dbReference>
<evidence type="ECO:0000313" key="2">
    <source>
        <dbReference type="Proteomes" id="UP000011750"/>
    </source>
</evidence>
<reference evidence="1 2" key="2">
    <citation type="journal article" date="2018" name="Hortic Res">
        <title>Improved Brassica rapa reference genome by single-molecule sequencing and chromosome conformation capture technologies.</title>
        <authorList>
            <person name="Zhang L."/>
            <person name="Cai X."/>
            <person name="Wu J."/>
            <person name="Liu M."/>
            <person name="Grob S."/>
            <person name="Cheng F."/>
            <person name="Liang J."/>
            <person name="Cai C."/>
            <person name="Liu Z."/>
            <person name="Liu B."/>
            <person name="Wang F."/>
            <person name="Li S."/>
            <person name="Liu F."/>
            <person name="Li X."/>
            <person name="Cheng L."/>
            <person name="Yang W."/>
            <person name="Li M.H."/>
            <person name="Grossniklaus U."/>
            <person name="Zheng H."/>
            <person name="Wang X."/>
        </authorList>
    </citation>
    <scope>NUCLEOTIDE SEQUENCE [LARGE SCALE GENOMIC DNA]</scope>
    <source>
        <strain evidence="1 2">cv. Chiifu-401-42</strain>
    </source>
</reference>
<sequence>MLVGAVTSIVRKFLRSGTMEAKGITVATLFSLSLADENKIIIGASGAAPGKVHPLELLRKSSQGLLSK</sequence>
<dbReference type="Gramene" id="Bra007956.1">
    <property type="protein sequence ID" value="Bra007956.1-P"/>
    <property type="gene ID" value="Bra007956"/>
</dbReference>